<keyword evidence="7" id="KW-0732">Signal</keyword>
<evidence type="ECO:0000256" key="3">
    <source>
        <dbReference type="ARBA" id="ARBA00022536"/>
    </source>
</evidence>
<keyword evidence="15" id="KW-0325">Glycoprotein</keyword>
<dbReference type="InterPro" id="IPR008271">
    <property type="entry name" value="Ser/Thr_kinase_AS"/>
</dbReference>
<dbReference type="InterPro" id="IPR009030">
    <property type="entry name" value="Growth_fac_rcpt_cys_sf"/>
</dbReference>
<comment type="caution">
    <text evidence="24">The sequence shown here is derived from an EMBL/GenBank/DDBJ whole genome shotgun (WGS) entry which is preliminary data.</text>
</comment>
<dbReference type="CDD" id="cd14066">
    <property type="entry name" value="STKc_IRAK"/>
    <property type="match status" value="1"/>
</dbReference>
<dbReference type="SUPFAM" id="SSF56112">
    <property type="entry name" value="Protein kinase-like (PK-like)"/>
    <property type="match status" value="1"/>
</dbReference>
<evidence type="ECO:0000256" key="13">
    <source>
        <dbReference type="ARBA" id="ARBA00023136"/>
    </source>
</evidence>
<evidence type="ECO:0000256" key="21">
    <source>
        <dbReference type="SAM" id="Phobius"/>
    </source>
</evidence>
<dbReference type="InterPro" id="IPR011009">
    <property type="entry name" value="Kinase-like_dom_sf"/>
</dbReference>
<evidence type="ECO:0000256" key="7">
    <source>
        <dbReference type="ARBA" id="ARBA00022729"/>
    </source>
</evidence>
<evidence type="ECO:0000256" key="10">
    <source>
        <dbReference type="ARBA" id="ARBA00022777"/>
    </source>
</evidence>
<keyword evidence="6 21" id="KW-0812">Transmembrane</keyword>
<dbReference type="GO" id="GO:0030247">
    <property type="term" value="F:polysaccharide binding"/>
    <property type="evidence" value="ECO:0007669"/>
    <property type="project" value="InterPro"/>
</dbReference>
<dbReference type="PROSITE" id="PS50011">
    <property type="entry name" value="PROTEIN_KINASE_DOM"/>
    <property type="match status" value="1"/>
</dbReference>
<evidence type="ECO:0000256" key="2">
    <source>
        <dbReference type="ARBA" id="ARBA00022527"/>
    </source>
</evidence>
<evidence type="ECO:0000256" key="6">
    <source>
        <dbReference type="ARBA" id="ARBA00022692"/>
    </source>
</evidence>
<dbReference type="Pfam" id="PF00008">
    <property type="entry name" value="EGF"/>
    <property type="match status" value="1"/>
</dbReference>
<evidence type="ECO:0000256" key="4">
    <source>
        <dbReference type="ARBA" id="ARBA00022553"/>
    </source>
</evidence>
<dbReference type="SMART" id="SM00220">
    <property type="entry name" value="S_TKc"/>
    <property type="match status" value="1"/>
</dbReference>
<evidence type="ECO:0000256" key="19">
    <source>
        <dbReference type="PROSITE-ProRule" id="PRU00076"/>
    </source>
</evidence>
<accession>A0AAW1WND3</accession>
<dbReference type="SMART" id="SM00181">
    <property type="entry name" value="EGF"/>
    <property type="match status" value="2"/>
</dbReference>
<comment type="catalytic activity">
    <reaction evidence="17">
        <text>L-threonyl-[protein] + ATP = O-phospho-L-threonyl-[protein] + ADP + H(+)</text>
        <dbReference type="Rhea" id="RHEA:46608"/>
        <dbReference type="Rhea" id="RHEA-COMP:11060"/>
        <dbReference type="Rhea" id="RHEA-COMP:11605"/>
        <dbReference type="ChEBI" id="CHEBI:15378"/>
        <dbReference type="ChEBI" id="CHEBI:30013"/>
        <dbReference type="ChEBI" id="CHEBI:30616"/>
        <dbReference type="ChEBI" id="CHEBI:61977"/>
        <dbReference type="ChEBI" id="CHEBI:456216"/>
    </reaction>
</comment>
<comment type="subcellular location">
    <subcellularLocation>
        <location evidence="1">Membrane</location>
        <topology evidence="1">Single-pass type I membrane protein</topology>
    </subcellularLocation>
</comment>
<evidence type="ECO:0000313" key="24">
    <source>
        <dbReference type="EMBL" id="KAK9925489.1"/>
    </source>
</evidence>
<dbReference type="InterPro" id="IPR001881">
    <property type="entry name" value="EGF-like_Ca-bd_dom"/>
</dbReference>
<comment type="caution">
    <text evidence="19">Lacks conserved residue(s) required for the propagation of feature annotation.</text>
</comment>
<dbReference type="InterPro" id="IPR017441">
    <property type="entry name" value="Protein_kinase_ATP_BS"/>
</dbReference>
<dbReference type="PROSITE" id="PS50026">
    <property type="entry name" value="EGF_3"/>
    <property type="match status" value="1"/>
</dbReference>
<protein>
    <submittedName>
        <fullName evidence="24">Uncharacterized protein</fullName>
    </submittedName>
</protein>
<keyword evidence="10" id="KW-0418">Kinase</keyword>
<dbReference type="Proteomes" id="UP001457282">
    <property type="component" value="Unassembled WGS sequence"/>
</dbReference>
<evidence type="ECO:0000256" key="11">
    <source>
        <dbReference type="ARBA" id="ARBA00022840"/>
    </source>
</evidence>
<dbReference type="CDD" id="cd00054">
    <property type="entry name" value="EGF_CA"/>
    <property type="match status" value="1"/>
</dbReference>
<dbReference type="PROSITE" id="PS00108">
    <property type="entry name" value="PROTEIN_KINASE_ST"/>
    <property type="match status" value="1"/>
</dbReference>
<dbReference type="Pfam" id="PF07714">
    <property type="entry name" value="PK_Tyr_Ser-Thr"/>
    <property type="match status" value="1"/>
</dbReference>
<dbReference type="InterPro" id="IPR000742">
    <property type="entry name" value="EGF"/>
</dbReference>
<evidence type="ECO:0000256" key="16">
    <source>
        <dbReference type="ARBA" id="ARBA00047558"/>
    </source>
</evidence>
<evidence type="ECO:0000256" key="9">
    <source>
        <dbReference type="ARBA" id="ARBA00022741"/>
    </source>
</evidence>
<dbReference type="PROSITE" id="PS00107">
    <property type="entry name" value="PROTEIN_KINASE_ATP"/>
    <property type="match status" value="1"/>
</dbReference>
<feature type="binding site" evidence="20">
    <location>
        <position position="508"/>
    </location>
    <ligand>
        <name>ATP</name>
        <dbReference type="ChEBI" id="CHEBI:30616"/>
    </ligand>
</feature>
<dbReference type="InterPro" id="IPR045274">
    <property type="entry name" value="WAK-like"/>
</dbReference>
<keyword evidence="13 21" id="KW-0472">Membrane</keyword>
<evidence type="ECO:0000259" key="22">
    <source>
        <dbReference type="PROSITE" id="PS50011"/>
    </source>
</evidence>
<evidence type="ECO:0000256" key="20">
    <source>
        <dbReference type="PROSITE-ProRule" id="PRU10141"/>
    </source>
</evidence>
<sequence length="761" mass="83857">MDQSLDLRKRKNSMFMSMSILLVVVFILLEHYKHGAKAAAETNPNQLELVKPGCSATCGSLVVPYPFGTTPGCYLNDDFFISCSDGGGGNEGGPEAFFGGRSDFVILNISLERQELRVSRSMSKSCIEVDEHGNMTSYSDANMQDIVPPNAFRISSRRNKFTTVGCNLVGIITSVDDSHSSSPGSKSYLTETAMPRSYLDGCVSSCTRGIQNVKNGTCDPQGGCCQIPIAIDDIRSYGTILDTISPSATKGVRTSLCGYAFVTEEEEFKFSSSDVIPNIDNRKAAPLVLDWAVRNHSTCEDVDRSKSGKDYACKARYSDCLNSTNGPGYICKCRKGYQGNPYLLDGCQDINECASKKLNPCISSATCFNKPGGVSCICPKRFIGDGKITGTGCSRQSSRKLKLLVIAFGNCTGILVLVTIGFWIYLVIKRRRLIKLKRLFFEQNGGILLQQHLYLSRHKPSIEMMKIFSSEELKGVTNNYDKRNILGQGANGTVYKGVLRGKKMVAIKRSKACDRSQIGEFINEGIVLSQVNHRNVVKLLGCCLETEVPLLVYEFITNGTLSSHLHANRGHPLSTTLSWQMRLKIAAEIAGALAYLHSQTCMPILHRDVKTSNILLDDNFTAKVADFGASRLVPLGQTQLTTLLQGTIGYLDPEYLYSSQLTEKSDVYSFGVILAELLTGKRPLIFEEGRKATINLAVYFVSCVEEECLHEILDDQVTMDDQVFEVLKEVASIAVMCLRTKREERPTMKEVAAELEVLSKM</sequence>
<evidence type="ECO:0000256" key="8">
    <source>
        <dbReference type="ARBA" id="ARBA00022737"/>
    </source>
</evidence>
<keyword evidence="14" id="KW-1015">Disulfide bond</keyword>
<dbReference type="InterPro" id="IPR001245">
    <property type="entry name" value="Ser-Thr/Tyr_kinase_cat_dom"/>
</dbReference>
<dbReference type="Gene3D" id="1.10.510.10">
    <property type="entry name" value="Transferase(Phosphotransferase) domain 1"/>
    <property type="match status" value="1"/>
</dbReference>
<feature type="transmembrane region" description="Helical" evidence="21">
    <location>
        <begin position="403"/>
        <end position="428"/>
    </location>
</feature>
<evidence type="ECO:0000256" key="5">
    <source>
        <dbReference type="ARBA" id="ARBA00022679"/>
    </source>
</evidence>
<evidence type="ECO:0000256" key="15">
    <source>
        <dbReference type="ARBA" id="ARBA00023180"/>
    </source>
</evidence>
<dbReference type="PANTHER" id="PTHR27005">
    <property type="entry name" value="WALL-ASSOCIATED RECEPTOR KINASE-LIKE 21"/>
    <property type="match status" value="1"/>
</dbReference>
<evidence type="ECO:0000256" key="14">
    <source>
        <dbReference type="ARBA" id="ARBA00023157"/>
    </source>
</evidence>
<evidence type="ECO:0000256" key="17">
    <source>
        <dbReference type="ARBA" id="ARBA00047951"/>
    </source>
</evidence>
<dbReference type="Gene3D" id="3.30.200.20">
    <property type="entry name" value="Phosphorylase Kinase, domain 1"/>
    <property type="match status" value="1"/>
</dbReference>
<comment type="function">
    <text evidence="18">Serine/threonine-protein kinase that may function as a signaling receptor of extracellular matrix component. Binding to pectin may have significance in the control of cell expansion, morphogenesis and development.</text>
</comment>
<feature type="domain" description="Protein kinase" evidence="22">
    <location>
        <begin position="480"/>
        <end position="758"/>
    </location>
</feature>
<dbReference type="GO" id="GO:0004674">
    <property type="term" value="F:protein serine/threonine kinase activity"/>
    <property type="evidence" value="ECO:0007669"/>
    <property type="project" value="UniProtKB-KW"/>
</dbReference>
<dbReference type="FunFam" id="1.10.510.10:FF:000084">
    <property type="entry name" value="Wall-associated receptor kinase 2"/>
    <property type="match status" value="1"/>
</dbReference>
<dbReference type="Pfam" id="PF13947">
    <property type="entry name" value="GUB_WAK_bind"/>
    <property type="match status" value="1"/>
</dbReference>
<keyword evidence="11 20" id="KW-0067">ATP-binding</keyword>
<evidence type="ECO:0000259" key="23">
    <source>
        <dbReference type="PROSITE" id="PS50026"/>
    </source>
</evidence>
<evidence type="ECO:0000256" key="12">
    <source>
        <dbReference type="ARBA" id="ARBA00022989"/>
    </source>
</evidence>
<evidence type="ECO:0000256" key="1">
    <source>
        <dbReference type="ARBA" id="ARBA00004479"/>
    </source>
</evidence>
<dbReference type="InterPro" id="IPR000719">
    <property type="entry name" value="Prot_kinase_dom"/>
</dbReference>
<organism evidence="24 25">
    <name type="scientific">Rubus argutus</name>
    <name type="common">Southern blackberry</name>
    <dbReference type="NCBI Taxonomy" id="59490"/>
    <lineage>
        <taxon>Eukaryota</taxon>
        <taxon>Viridiplantae</taxon>
        <taxon>Streptophyta</taxon>
        <taxon>Embryophyta</taxon>
        <taxon>Tracheophyta</taxon>
        <taxon>Spermatophyta</taxon>
        <taxon>Magnoliopsida</taxon>
        <taxon>eudicotyledons</taxon>
        <taxon>Gunneridae</taxon>
        <taxon>Pentapetalae</taxon>
        <taxon>rosids</taxon>
        <taxon>fabids</taxon>
        <taxon>Rosales</taxon>
        <taxon>Rosaceae</taxon>
        <taxon>Rosoideae</taxon>
        <taxon>Rosoideae incertae sedis</taxon>
        <taxon>Rubus</taxon>
    </lineage>
</organism>
<keyword evidence="9 20" id="KW-0547">Nucleotide-binding</keyword>
<evidence type="ECO:0000256" key="18">
    <source>
        <dbReference type="ARBA" id="ARBA00058961"/>
    </source>
</evidence>
<dbReference type="GO" id="GO:0005509">
    <property type="term" value="F:calcium ion binding"/>
    <property type="evidence" value="ECO:0007669"/>
    <property type="project" value="InterPro"/>
</dbReference>
<keyword evidence="4" id="KW-0597">Phosphoprotein</keyword>
<proteinExistence type="predicted"/>
<dbReference type="FunFam" id="2.10.25.10:FF:000038">
    <property type="entry name" value="Fibrillin 2"/>
    <property type="match status" value="1"/>
</dbReference>
<dbReference type="SUPFAM" id="SSF57184">
    <property type="entry name" value="Growth factor receptor domain"/>
    <property type="match status" value="1"/>
</dbReference>
<keyword evidence="12 21" id="KW-1133">Transmembrane helix</keyword>
<dbReference type="InterPro" id="IPR025287">
    <property type="entry name" value="WAK_GUB"/>
</dbReference>
<dbReference type="FunFam" id="3.30.200.20:FF:000043">
    <property type="entry name" value="Wall-associated receptor kinase 2"/>
    <property type="match status" value="1"/>
</dbReference>
<dbReference type="AlphaFoldDB" id="A0AAW1WND3"/>
<keyword evidence="3 19" id="KW-0245">EGF-like domain</keyword>
<keyword evidence="5" id="KW-0808">Transferase</keyword>
<keyword evidence="2" id="KW-0723">Serine/threonine-protein kinase</keyword>
<dbReference type="GO" id="GO:0005886">
    <property type="term" value="C:plasma membrane"/>
    <property type="evidence" value="ECO:0007669"/>
    <property type="project" value="TreeGrafter"/>
</dbReference>
<dbReference type="Gene3D" id="2.10.25.10">
    <property type="entry name" value="Laminin"/>
    <property type="match status" value="2"/>
</dbReference>
<feature type="domain" description="EGF-like" evidence="23">
    <location>
        <begin position="349"/>
        <end position="385"/>
    </location>
</feature>
<dbReference type="GO" id="GO:0005524">
    <property type="term" value="F:ATP binding"/>
    <property type="evidence" value="ECO:0007669"/>
    <property type="project" value="UniProtKB-UniRule"/>
</dbReference>
<keyword evidence="8" id="KW-0677">Repeat</keyword>
<evidence type="ECO:0000313" key="25">
    <source>
        <dbReference type="Proteomes" id="UP001457282"/>
    </source>
</evidence>
<comment type="catalytic activity">
    <reaction evidence="16">
        <text>L-seryl-[protein] + ATP = O-phospho-L-seryl-[protein] + ADP + H(+)</text>
        <dbReference type="Rhea" id="RHEA:17989"/>
        <dbReference type="Rhea" id="RHEA-COMP:9863"/>
        <dbReference type="Rhea" id="RHEA-COMP:11604"/>
        <dbReference type="ChEBI" id="CHEBI:15378"/>
        <dbReference type="ChEBI" id="CHEBI:29999"/>
        <dbReference type="ChEBI" id="CHEBI:30616"/>
        <dbReference type="ChEBI" id="CHEBI:83421"/>
        <dbReference type="ChEBI" id="CHEBI:456216"/>
    </reaction>
</comment>
<dbReference type="SMART" id="SM00179">
    <property type="entry name" value="EGF_CA"/>
    <property type="match status" value="2"/>
</dbReference>
<dbReference type="GO" id="GO:0007166">
    <property type="term" value="P:cell surface receptor signaling pathway"/>
    <property type="evidence" value="ECO:0007669"/>
    <property type="project" value="InterPro"/>
</dbReference>
<gene>
    <name evidence="24" type="ORF">M0R45_033811</name>
</gene>
<dbReference type="EMBL" id="JBEDUW010000006">
    <property type="protein sequence ID" value="KAK9925489.1"/>
    <property type="molecule type" value="Genomic_DNA"/>
</dbReference>
<reference evidence="24 25" key="1">
    <citation type="journal article" date="2023" name="G3 (Bethesda)">
        <title>A chromosome-length genome assembly and annotation of blackberry (Rubus argutus, cv. 'Hillquist').</title>
        <authorList>
            <person name="Bruna T."/>
            <person name="Aryal R."/>
            <person name="Dudchenko O."/>
            <person name="Sargent D.J."/>
            <person name="Mead D."/>
            <person name="Buti M."/>
            <person name="Cavallini A."/>
            <person name="Hytonen T."/>
            <person name="Andres J."/>
            <person name="Pham M."/>
            <person name="Weisz D."/>
            <person name="Mascagni F."/>
            <person name="Usai G."/>
            <person name="Natali L."/>
            <person name="Bassil N."/>
            <person name="Fernandez G.E."/>
            <person name="Lomsadze A."/>
            <person name="Armour M."/>
            <person name="Olukolu B."/>
            <person name="Poorten T."/>
            <person name="Britton C."/>
            <person name="Davik J."/>
            <person name="Ashrafi H."/>
            <person name="Aiden E.L."/>
            <person name="Borodovsky M."/>
            <person name="Worthington M."/>
        </authorList>
    </citation>
    <scope>NUCLEOTIDE SEQUENCE [LARGE SCALE GENOMIC DNA]</scope>
    <source>
        <strain evidence="24">PI 553951</strain>
    </source>
</reference>
<name>A0AAW1WND3_RUBAR</name>
<keyword evidence="25" id="KW-1185">Reference proteome</keyword>
<dbReference type="PANTHER" id="PTHR27005:SF283">
    <property type="entry name" value="OS02G0633066 PROTEIN"/>
    <property type="match status" value="1"/>
</dbReference>